<protein>
    <submittedName>
        <fullName evidence="4">Carbonic anhydrase 9</fullName>
    </submittedName>
</protein>
<dbReference type="PANTHER" id="PTHR18952">
    <property type="entry name" value="CARBONIC ANHYDRASE"/>
    <property type="match status" value="1"/>
</dbReference>
<dbReference type="AlphaFoldDB" id="M7BZK2"/>
<dbReference type="GO" id="GO:0008270">
    <property type="term" value="F:zinc ion binding"/>
    <property type="evidence" value="ECO:0007669"/>
    <property type="project" value="InterPro"/>
</dbReference>
<feature type="non-terminal residue" evidence="4">
    <location>
        <position position="1"/>
    </location>
</feature>
<evidence type="ECO:0000256" key="1">
    <source>
        <dbReference type="ARBA" id="ARBA00010718"/>
    </source>
</evidence>
<dbReference type="STRING" id="8469.M7BZK2"/>
<keyword evidence="5" id="KW-1185">Reference proteome</keyword>
<dbReference type="InterPro" id="IPR036398">
    <property type="entry name" value="CA_dom_sf"/>
</dbReference>
<dbReference type="Pfam" id="PF00194">
    <property type="entry name" value="Carb_anhydrase"/>
    <property type="match status" value="1"/>
</dbReference>
<dbReference type="Gene3D" id="3.10.200.10">
    <property type="entry name" value="Alpha carbonic anhydrase"/>
    <property type="match status" value="1"/>
</dbReference>
<dbReference type="SUPFAM" id="SSF51069">
    <property type="entry name" value="Carbonic anhydrase"/>
    <property type="match status" value="1"/>
</dbReference>
<dbReference type="SMART" id="SM01057">
    <property type="entry name" value="Carb_anhydrase"/>
    <property type="match status" value="1"/>
</dbReference>
<dbReference type="InterPro" id="IPR001148">
    <property type="entry name" value="CA_dom"/>
</dbReference>
<feature type="compositionally biased region" description="Polar residues" evidence="2">
    <location>
        <begin position="189"/>
        <end position="216"/>
    </location>
</feature>
<sequence length="236" mass="25803">VLQVGPEDNVHYQPLLEQLDEIQKEGKAFACLMPTMGTARGSERAACCVERLVHARQTEAGSSCKETAVAGFNIEGLLPANLGRYYRYSGSLTTPPCYQTVNWTVFNQTVLLSKEQISLLETTLQGDDDKDLQNNFRLTQSLHGRKVLASFQAALSPRRVPLPGKEPWDVAGRFSPACHLDTDKPGRAEQNQDAGVPGRNSSRKLVSVSAGPTTMQGPLWGETVWSPGPTLSWPHS</sequence>
<feature type="domain" description="Alpha-carbonic anhydrase" evidence="3">
    <location>
        <begin position="1"/>
        <end position="151"/>
    </location>
</feature>
<dbReference type="InterPro" id="IPR023561">
    <property type="entry name" value="Carbonic_anhydrase_a-class"/>
</dbReference>
<dbReference type="PROSITE" id="PS51144">
    <property type="entry name" value="ALPHA_CA_2"/>
    <property type="match status" value="1"/>
</dbReference>
<reference evidence="5" key="1">
    <citation type="journal article" date="2013" name="Nat. Genet.">
        <title>The draft genomes of soft-shell turtle and green sea turtle yield insights into the development and evolution of the turtle-specific body plan.</title>
        <authorList>
            <person name="Wang Z."/>
            <person name="Pascual-Anaya J."/>
            <person name="Zadissa A."/>
            <person name="Li W."/>
            <person name="Niimura Y."/>
            <person name="Huang Z."/>
            <person name="Li C."/>
            <person name="White S."/>
            <person name="Xiong Z."/>
            <person name="Fang D."/>
            <person name="Wang B."/>
            <person name="Ming Y."/>
            <person name="Chen Y."/>
            <person name="Zheng Y."/>
            <person name="Kuraku S."/>
            <person name="Pignatelli M."/>
            <person name="Herrero J."/>
            <person name="Beal K."/>
            <person name="Nozawa M."/>
            <person name="Li Q."/>
            <person name="Wang J."/>
            <person name="Zhang H."/>
            <person name="Yu L."/>
            <person name="Shigenobu S."/>
            <person name="Wang J."/>
            <person name="Liu J."/>
            <person name="Flicek P."/>
            <person name="Searle S."/>
            <person name="Wang J."/>
            <person name="Kuratani S."/>
            <person name="Yin Y."/>
            <person name="Aken B."/>
            <person name="Zhang G."/>
            <person name="Irie N."/>
        </authorList>
    </citation>
    <scope>NUCLEOTIDE SEQUENCE [LARGE SCALE GENOMIC DNA]</scope>
</reference>
<organism evidence="4 5">
    <name type="scientific">Chelonia mydas</name>
    <name type="common">Green sea-turtle</name>
    <name type="synonym">Chelonia agassizi</name>
    <dbReference type="NCBI Taxonomy" id="8469"/>
    <lineage>
        <taxon>Eukaryota</taxon>
        <taxon>Metazoa</taxon>
        <taxon>Chordata</taxon>
        <taxon>Craniata</taxon>
        <taxon>Vertebrata</taxon>
        <taxon>Euteleostomi</taxon>
        <taxon>Archelosauria</taxon>
        <taxon>Testudinata</taxon>
        <taxon>Testudines</taxon>
        <taxon>Cryptodira</taxon>
        <taxon>Durocryptodira</taxon>
        <taxon>Americhelydia</taxon>
        <taxon>Chelonioidea</taxon>
        <taxon>Cheloniidae</taxon>
        <taxon>Chelonia</taxon>
    </lineage>
</organism>
<dbReference type="EMBL" id="KB495293">
    <property type="protein sequence ID" value="EMP41285.1"/>
    <property type="molecule type" value="Genomic_DNA"/>
</dbReference>
<evidence type="ECO:0000313" key="5">
    <source>
        <dbReference type="Proteomes" id="UP000031443"/>
    </source>
</evidence>
<dbReference type="GO" id="GO:0005886">
    <property type="term" value="C:plasma membrane"/>
    <property type="evidence" value="ECO:0007669"/>
    <property type="project" value="TreeGrafter"/>
</dbReference>
<dbReference type="GO" id="GO:0004089">
    <property type="term" value="F:carbonate dehydratase activity"/>
    <property type="evidence" value="ECO:0007669"/>
    <property type="project" value="InterPro"/>
</dbReference>
<dbReference type="PANTHER" id="PTHR18952:SF18">
    <property type="entry name" value="CARBONIC ANHYDRASE 9"/>
    <property type="match status" value="1"/>
</dbReference>
<accession>M7BZK2</accession>
<dbReference type="Proteomes" id="UP000031443">
    <property type="component" value="Unassembled WGS sequence"/>
</dbReference>
<proteinExistence type="inferred from homology"/>
<evidence type="ECO:0000259" key="3">
    <source>
        <dbReference type="PROSITE" id="PS51144"/>
    </source>
</evidence>
<evidence type="ECO:0000313" key="4">
    <source>
        <dbReference type="EMBL" id="EMP41285.1"/>
    </source>
</evidence>
<gene>
    <name evidence="4" type="ORF">UY3_01521</name>
</gene>
<evidence type="ECO:0000256" key="2">
    <source>
        <dbReference type="SAM" id="MobiDB-lite"/>
    </source>
</evidence>
<name>M7BZK2_CHEMY</name>
<feature type="region of interest" description="Disordered" evidence="2">
    <location>
        <begin position="180"/>
        <end position="236"/>
    </location>
</feature>
<comment type="similarity">
    <text evidence="1">Belongs to the alpha-carbonic anhydrase family.</text>
</comment>